<dbReference type="EMBL" id="JAMTCJ010000004">
    <property type="protein sequence ID" value="MCP2178029.1"/>
    <property type="molecule type" value="Genomic_DNA"/>
</dbReference>
<organism evidence="2 3">
    <name type="scientific">Williamsia maris</name>
    <dbReference type="NCBI Taxonomy" id="72806"/>
    <lineage>
        <taxon>Bacteria</taxon>
        <taxon>Bacillati</taxon>
        <taxon>Actinomycetota</taxon>
        <taxon>Actinomycetes</taxon>
        <taxon>Mycobacteriales</taxon>
        <taxon>Nocardiaceae</taxon>
        <taxon>Williamsia</taxon>
    </lineage>
</organism>
<dbReference type="Proteomes" id="UP001206895">
    <property type="component" value="Unassembled WGS sequence"/>
</dbReference>
<gene>
    <name evidence="2" type="ORF">LX13_003870</name>
</gene>
<reference evidence="2 3" key="1">
    <citation type="submission" date="2022-06" db="EMBL/GenBank/DDBJ databases">
        <title>Genomic Encyclopedia of Archaeal and Bacterial Type Strains, Phase II (KMG-II): from individual species to whole genera.</title>
        <authorList>
            <person name="Goeker M."/>
        </authorList>
    </citation>
    <scope>NUCLEOTIDE SEQUENCE [LARGE SCALE GENOMIC DNA]</scope>
    <source>
        <strain evidence="2 3">DSM 44693</strain>
    </source>
</reference>
<evidence type="ECO:0000313" key="2">
    <source>
        <dbReference type="EMBL" id="MCP2178029.1"/>
    </source>
</evidence>
<sequence length="88" mass="9703">MPPEPTPRPTVRQQEHIDTLYNIVADREALERTYRNTIVACLNAGLTPSQIEKFAGVNRETVRRNATRHSVLATPPVSTPPDAEAGPT</sequence>
<evidence type="ECO:0000313" key="3">
    <source>
        <dbReference type="Proteomes" id="UP001206895"/>
    </source>
</evidence>
<name>A0ABT1HJD0_9NOCA</name>
<proteinExistence type="predicted"/>
<evidence type="ECO:0008006" key="4">
    <source>
        <dbReference type="Google" id="ProtNLM"/>
    </source>
</evidence>
<protein>
    <recommendedName>
        <fullName evidence="4">Helix-turn-helix DNA binding domain protein</fullName>
    </recommendedName>
</protein>
<dbReference type="RefSeq" id="WP_253662993.1">
    <property type="nucleotide sequence ID" value="NZ_BAAAJQ010000003.1"/>
</dbReference>
<feature type="region of interest" description="Disordered" evidence="1">
    <location>
        <begin position="65"/>
        <end position="88"/>
    </location>
</feature>
<evidence type="ECO:0000256" key="1">
    <source>
        <dbReference type="SAM" id="MobiDB-lite"/>
    </source>
</evidence>
<comment type="caution">
    <text evidence="2">The sequence shown here is derived from an EMBL/GenBank/DDBJ whole genome shotgun (WGS) entry which is preliminary data.</text>
</comment>
<accession>A0ABT1HJD0</accession>
<keyword evidence="3" id="KW-1185">Reference proteome</keyword>